<dbReference type="SMART" id="SM00422">
    <property type="entry name" value="HTH_MERR"/>
    <property type="match status" value="1"/>
</dbReference>
<dbReference type="PANTHER" id="PTHR30204:SF93">
    <property type="entry name" value="HTH MERR-TYPE DOMAIN-CONTAINING PROTEIN"/>
    <property type="match status" value="1"/>
</dbReference>
<gene>
    <name evidence="3" type="ORF">ACFQ4H_20675</name>
</gene>
<evidence type="ECO:0000313" key="3">
    <source>
        <dbReference type="EMBL" id="MFD1323507.1"/>
    </source>
</evidence>
<evidence type="ECO:0000256" key="1">
    <source>
        <dbReference type="ARBA" id="ARBA00023125"/>
    </source>
</evidence>
<dbReference type="SUPFAM" id="SSF46955">
    <property type="entry name" value="Putative DNA-binding domain"/>
    <property type="match status" value="1"/>
</dbReference>
<organism evidence="3 4">
    <name type="scientific">Micromonospora sonneratiae</name>
    <dbReference type="NCBI Taxonomy" id="1184706"/>
    <lineage>
        <taxon>Bacteria</taxon>
        <taxon>Bacillati</taxon>
        <taxon>Actinomycetota</taxon>
        <taxon>Actinomycetes</taxon>
        <taxon>Micromonosporales</taxon>
        <taxon>Micromonosporaceae</taxon>
        <taxon>Micromonospora</taxon>
    </lineage>
</organism>
<dbReference type="PRINTS" id="PR00040">
    <property type="entry name" value="HTHMERR"/>
</dbReference>
<dbReference type="Proteomes" id="UP001597260">
    <property type="component" value="Unassembled WGS sequence"/>
</dbReference>
<keyword evidence="4" id="KW-1185">Reference proteome</keyword>
<evidence type="ECO:0000259" key="2">
    <source>
        <dbReference type="PROSITE" id="PS50937"/>
    </source>
</evidence>
<dbReference type="InterPro" id="IPR000551">
    <property type="entry name" value="MerR-type_HTH_dom"/>
</dbReference>
<accession>A0ABW3YJ63</accession>
<dbReference type="Pfam" id="PF00376">
    <property type="entry name" value="MerR"/>
    <property type="match status" value="1"/>
</dbReference>
<dbReference type="EMBL" id="JBHTMP010000033">
    <property type="protein sequence ID" value="MFD1323507.1"/>
    <property type="molecule type" value="Genomic_DNA"/>
</dbReference>
<dbReference type="Gene3D" id="1.10.1660.10">
    <property type="match status" value="1"/>
</dbReference>
<feature type="domain" description="HTH merR-type" evidence="2">
    <location>
        <begin position="6"/>
        <end position="73"/>
    </location>
</feature>
<keyword evidence="1" id="KW-0238">DNA-binding</keyword>
<dbReference type="PROSITE" id="PS50937">
    <property type="entry name" value="HTH_MERR_2"/>
    <property type="match status" value="1"/>
</dbReference>
<reference evidence="4" key="1">
    <citation type="journal article" date="2019" name="Int. J. Syst. Evol. Microbiol.">
        <title>The Global Catalogue of Microorganisms (GCM) 10K type strain sequencing project: providing services to taxonomists for standard genome sequencing and annotation.</title>
        <authorList>
            <consortium name="The Broad Institute Genomics Platform"/>
            <consortium name="The Broad Institute Genome Sequencing Center for Infectious Disease"/>
            <person name="Wu L."/>
            <person name="Ma J."/>
        </authorList>
    </citation>
    <scope>NUCLEOTIDE SEQUENCE [LARGE SCALE GENOMIC DNA]</scope>
    <source>
        <strain evidence="4">JCM 31037</strain>
    </source>
</reference>
<dbReference type="CDD" id="cd00592">
    <property type="entry name" value="HTH_MerR-like"/>
    <property type="match status" value="1"/>
</dbReference>
<dbReference type="RefSeq" id="WP_377572751.1">
    <property type="nucleotide sequence ID" value="NZ_JBHTMP010000033.1"/>
</dbReference>
<dbReference type="PANTHER" id="PTHR30204">
    <property type="entry name" value="REDOX-CYCLING DRUG-SENSING TRANSCRIPTIONAL ACTIVATOR SOXR"/>
    <property type="match status" value="1"/>
</dbReference>
<proteinExistence type="predicted"/>
<sequence length="262" mass="29255">MTDGVTIGQAAAFAGVTVKTVRHYHRHGLIAEPRRDNSGYRRYGSADLLRLVQARTLAAAGVPLAEIGAILDADPDRFATALADVERRLNERIDDLIARRDMLHRLADDRALLPDRVLAKLDEVAADFGFTPDDVAMAREGLVLLRALLPEGFDDYISRVERGLDDPRYRSLIRRMWRAAEWKPDDPRVDELAAAMADHYLAHPSLLPVPAGLHARTDGAIRYNLLAHHREEQKPAWARLNALVEAHLRSAGFDITKQTPTD</sequence>
<name>A0ABW3YJ63_9ACTN</name>
<protein>
    <submittedName>
        <fullName evidence="3">MerR family transcriptional regulator</fullName>
    </submittedName>
</protein>
<evidence type="ECO:0000313" key="4">
    <source>
        <dbReference type="Proteomes" id="UP001597260"/>
    </source>
</evidence>
<comment type="caution">
    <text evidence="3">The sequence shown here is derived from an EMBL/GenBank/DDBJ whole genome shotgun (WGS) entry which is preliminary data.</text>
</comment>
<dbReference type="InterPro" id="IPR009061">
    <property type="entry name" value="DNA-bd_dom_put_sf"/>
</dbReference>
<dbReference type="InterPro" id="IPR047057">
    <property type="entry name" value="MerR_fam"/>
</dbReference>